<dbReference type="Pfam" id="PF23024">
    <property type="entry name" value="AMP-dom_DIP2-like"/>
    <property type="match status" value="1"/>
</dbReference>
<evidence type="ECO:0000313" key="9">
    <source>
        <dbReference type="Proteomes" id="UP000702209"/>
    </source>
</evidence>
<evidence type="ECO:0000256" key="1">
    <source>
        <dbReference type="ARBA" id="ARBA00006432"/>
    </source>
</evidence>
<keyword evidence="2 8" id="KW-0436">Ligase</keyword>
<dbReference type="PANTHER" id="PTHR22754">
    <property type="entry name" value="DISCO-INTERACTING PROTEIN 2 DIP2 -RELATED"/>
    <property type="match status" value="1"/>
</dbReference>
<dbReference type="Gene3D" id="3.40.50.12780">
    <property type="entry name" value="N-terminal domain of ligase-like"/>
    <property type="match status" value="1"/>
</dbReference>
<gene>
    <name evidence="8" type="ORF">IU459_00990</name>
</gene>
<evidence type="ECO:0000313" key="8">
    <source>
        <dbReference type="EMBL" id="MBF6296116.1"/>
    </source>
</evidence>
<dbReference type="Gene3D" id="3.30.300.30">
    <property type="match status" value="1"/>
</dbReference>
<dbReference type="Proteomes" id="UP000702209">
    <property type="component" value="Unassembled WGS sequence"/>
</dbReference>
<feature type="domain" description="AMP-dependent synthetase/ligase" evidence="6">
    <location>
        <begin position="27"/>
        <end position="287"/>
    </location>
</feature>
<name>A0ABS0CHM9_9NOCA</name>
<dbReference type="GO" id="GO:0016874">
    <property type="term" value="F:ligase activity"/>
    <property type="evidence" value="ECO:0007669"/>
    <property type="project" value="UniProtKB-KW"/>
</dbReference>
<proteinExistence type="inferred from homology"/>
<dbReference type="InterPro" id="IPR040097">
    <property type="entry name" value="FAAL/FAAC"/>
</dbReference>
<keyword evidence="4" id="KW-0443">Lipid metabolism</keyword>
<dbReference type="Pfam" id="PF00501">
    <property type="entry name" value="AMP-binding"/>
    <property type="match status" value="1"/>
</dbReference>
<reference evidence="8 9" key="1">
    <citation type="submission" date="2020-10" db="EMBL/GenBank/DDBJ databases">
        <title>Identification of Nocardia species via Next-generation sequencing and recognition of intraspecies genetic diversity.</title>
        <authorList>
            <person name="Li P."/>
            <person name="Li P."/>
            <person name="Lu B."/>
        </authorList>
    </citation>
    <scope>NUCLEOTIDE SEQUENCE [LARGE SCALE GENOMIC DNA]</scope>
    <source>
        <strain evidence="8 9">BJ06-0157</strain>
    </source>
</reference>
<evidence type="ECO:0000256" key="3">
    <source>
        <dbReference type="ARBA" id="ARBA00022832"/>
    </source>
</evidence>
<sequence>MPTTRLLSPPASRPDASARIPAATEADSPVVDPVRGELAYLQYTSGSTKSPAGVRVTHENLAAALAQLRDALPASRGRPIVTWLPFFHDMGLILGLALPLWLGVHGVTLAPAEFVKRPIRWLRAIADYRAGITGCPNFALTLAVSGTTPQERTGLDLSGLDVLLNGSEPVRADALDEFTKTFAPYGFRHYAHTPGFGLAEATLTVTVCDSRTEPVWHHFERAALAEGRAVALTDGARESQNGTPLVGCGAPAGQAVRVVDPVSGVMLPPGRVGEIWVAGTNVCDGYFGRPDATEETFGATLAGDDVRWLRTGDLGFQHEGQLYIAGRRKDVIVVDGRNHYPTDIETTVEACSPDIRPGHVTAFGHDDGRREDLVVVAELVTIGAAEPAELSALARRIRSAVASTHEVMPAAVMLVEPGRIPKTSSGKLRRGECRARYVAGHLRPLAMI</sequence>
<feature type="region of interest" description="Disordered" evidence="5">
    <location>
        <begin position="1"/>
        <end position="25"/>
    </location>
</feature>
<evidence type="ECO:0000259" key="6">
    <source>
        <dbReference type="Pfam" id="PF00501"/>
    </source>
</evidence>
<dbReference type="SUPFAM" id="SSF56801">
    <property type="entry name" value="Acetyl-CoA synthetase-like"/>
    <property type="match status" value="1"/>
</dbReference>
<organism evidence="8 9">
    <name type="scientific">Nocardia amamiensis</name>
    <dbReference type="NCBI Taxonomy" id="404578"/>
    <lineage>
        <taxon>Bacteria</taxon>
        <taxon>Bacillati</taxon>
        <taxon>Actinomycetota</taxon>
        <taxon>Actinomycetes</taxon>
        <taxon>Mycobacteriales</taxon>
        <taxon>Nocardiaceae</taxon>
        <taxon>Nocardia</taxon>
    </lineage>
</organism>
<dbReference type="InterPro" id="IPR042099">
    <property type="entry name" value="ANL_N_sf"/>
</dbReference>
<evidence type="ECO:0000256" key="5">
    <source>
        <dbReference type="SAM" id="MobiDB-lite"/>
    </source>
</evidence>
<accession>A0ABS0CHM9</accession>
<protein>
    <submittedName>
        <fullName evidence="8">Fatty acyl-AMP ligase</fullName>
    </submittedName>
</protein>
<dbReference type="InterPro" id="IPR045851">
    <property type="entry name" value="AMP-bd_C_sf"/>
</dbReference>
<evidence type="ECO:0000256" key="2">
    <source>
        <dbReference type="ARBA" id="ARBA00022598"/>
    </source>
</evidence>
<evidence type="ECO:0000259" key="7">
    <source>
        <dbReference type="Pfam" id="PF23024"/>
    </source>
</evidence>
<dbReference type="InterPro" id="IPR025110">
    <property type="entry name" value="AMP-bd_C"/>
</dbReference>
<comment type="caution">
    <text evidence="8">The sequence shown here is derived from an EMBL/GenBank/DDBJ whole genome shotgun (WGS) entry which is preliminary data.</text>
</comment>
<evidence type="ECO:0000256" key="4">
    <source>
        <dbReference type="ARBA" id="ARBA00023098"/>
    </source>
</evidence>
<dbReference type="PANTHER" id="PTHR22754:SF32">
    <property type="entry name" value="DISCO-INTERACTING PROTEIN 2"/>
    <property type="match status" value="1"/>
</dbReference>
<dbReference type="EMBL" id="JADLQX010000001">
    <property type="protein sequence ID" value="MBF6296116.1"/>
    <property type="molecule type" value="Genomic_DNA"/>
</dbReference>
<keyword evidence="3" id="KW-0276">Fatty acid metabolism</keyword>
<keyword evidence="9" id="KW-1185">Reference proteome</keyword>
<comment type="similarity">
    <text evidence="1">Belongs to the ATP-dependent AMP-binding enzyme family.</text>
</comment>
<dbReference type="CDD" id="cd05931">
    <property type="entry name" value="FAAL"/>
    <property type="match status" value="1"/>
</dbReference>
<feature type="domain" description="AMP-binding enzyme C-terminal" evidence="7">
    <location>
        <begin position="330"/>
        <end position="443"/>
    </location>
</feature>
<dbReference type="InterPro" id="IPR000873">
    <property type="entry name" value="AMP-dep_synth/lig_dom"/>
</dbReference>